<dbReference type="PANTHER" id="PTHR31645">
    <property type="entry name" value="OLIGOPEPTIDE TRANSPORTER YGL114W-RELATED"/>
    <property type="match status" value="1"/>
</dbReference>
<feature type="transmembrane region" description="Helical" evidence="6">
    <location>
        <begin position="453"/>
        <end position="477"/>
    </location>
</feature>
<feature type="transmembrane region" description="Helical" evidence="6">
    <location>
        <begin position="250"/>
        <end position="268"/>
    </location>
</feature>
<feature type="transmembrane region" description="Helical" evidence="6">
    <location>
        <begin position="43"/>
        <end position="62"/>
    </location>
</feature>
<keyword evidence="2" id="KW-0813">Transport</keyword>
<proteinExistence type="predicted"/>
<feature type="transmembrane region" description="Helical" evidence="6">
    <location>
        <begin position="176"/>
        <end position="197"/>
    </location>
</feature>
<name>A0A6N7X8P8_9ACTN</name>
<feature type="transmembrane region" description="Helical" evidence="6">
    <location>
        <begin position="302"/>
        <end position="335"/>
    </location>
</feature>
<gene>
    <name evidence="7" type="ORF">FYJ68_02140</name>
</gene>
<evidence type="ECO:0000256" key="2">
    <source>
        <dbReference type="ARBA" id="ARBA00022448"/>
    </source>
</evidence>
<dbReference type="GO" id="GO:0035673">
    <property type="term" value="F:oligopeptide transmembrane transporter activity"/>
    <property type="evidence" value="ECO:0007669"/>
    <property type="project" value="InterPro"/>
</dbReference>
<dbReference type="Proteomes" id="UP000469325">
    <property type="component" value="Unassembled WGS sequence"/>
</dbReference>
<keyword evidence="4 6" id="KW-1133">Transmembrane helix</keyword>
<sequence>MDNGTNRTPWRGQLTLRGVIIGCVGCVIITASSAYTALRLGALPWPIVFAAVVSLFFLKLLGNASLNEANVTHTIMSAGAMVAGGLAFTIPGAWMLGYADQVGWTQMLLVALCGTVLGLACTAVIHRHFIVDSQLEFPMGNAAAQTLRATEAGGRTGAQLFGSMGIAGAYTVLRDALGVLPTMLASLPIPGVTFGIYNSPMMLSVGFLVGGAAVAWWFVGAAFANFGLVVAGSAAGLWSVEAAQGIVKSLGMGLMMGAGIAVVIRDILPEAAGILRGMRGGDASGDGQESLVSGSVRLDAGILGLATASVAVLACVGLGLGPVPAVVVVLLAFVTTAMSAQSCGQTGIDPMEIFGLIVMLVVAAFSGLPQVRLFYVAGIVAVACGLAGDVMNDFKAGAILGTDPRAQWLGQAIGGVLGAFVAAAVMVALVSAYGPDAFGPDKQFVAAQASVVATMVSGIPSVPAFVIGLVAGIALYYANLPSMMFGLGVYLPFYLSFTGALGALAKVAYDRVCAARRKDLSASEKEEAHAKSDESGLVVASGLLGGESVVGVIIALASVIAGLAG</sequence>
<comment type="subcellular location">
    <subcellularLocation>
        <location evidence="1">Membrane</location>
        <topology evidence="1">Multi-pass membrane protein</topology>
    </subcellularLocation>
</comment>
<feature type="transmembrane region" description="Helical" evidence="6">
    <location>
        <begin position="103"/>
        <end position="125"/>
    </location>
</feature>
<evidence type="ECO:0000313" key="7">
    <source>
        <dbReference type="EMBL" id="MST71912.1"/>
    </source>
</evidence>
<accession>A0A6N7X8P8</accession>
<dbReference type="GO" id="GO:0016020">
    <property type="term" value="C:membrane"/>
    <property type="evidence" value="ECO:0007669"/>
    <property type="project" value="UniProtKB-SubCell"/>
</dbReference>
<keyword evidence="3 6" id="KW-0812">Transmembrane</keyword>
<keyword evidence="5 6" id="KW-0472">Membrane</keyword>
<evidence type="ECO:0000313" key="8">
    <source>
        <dbReference type="Proteomes" id="UP000469325"/>
    </source>
</evidence>
<dbReference type="Pfam" id="PF03169">
    <property type="entry name" value="OPT"/>
    <property type="match status" value="1"/>
</dbReference>
<evidence type="ECO:0000256" key="6">
    <source>
        <dbReference type="SAM" id="Phobius"/>
    </source>
</evidence>
<evidence type="ECO:0000256" key="5">
    <source>
        <dbReference type="ARBA" id="ARBA00023136"/>
    </source>
</evidence>
<dbReference type="AlphaFoldDB" id="A0A6N7X8P8"/>
<evidence type="ECO:0000256" key="3">
    <source>
        <dbReference type="ARBA" id="ARBA00022692"/>
    </source>
</evidence>
<feature type="transmembrane region" description="Helical" evidence="6">
    <location>
        <begin position="347"/>
        <end position="367"/>
    </location>
</feature>
<organism evidence="7 8">
    <name type="scientific">Olsenella porci</name>
    <dbReference type="NCBI Taxonomy" id="2652279"/>
    <lineage>
        <taxon>Bacteria</taxon>
        <taxon>Bacillati</taxon>
        <taxon>Actinomycetota</taxon>
        <taxon>Coriobacteriia</taxon>
        <taxon>Coriobacteriales</taxon>
        <taxon>Atopobiaceae</taxon>
        <taxon>Olsenella</taxon>
    </lineage>
</organism>
<feature type="transmembrane region" description="Helical" evidence="6">
    <location>
        <begin position="489"/>
        <end position="509"/>
    </location>
</feature>
<comment type="caution">
    <text evidence="7">The sequence shown here is derived from an EMBL/GenBank/DDBJ whole genome shotgun (WGS) entry which is preliminary data.</text>
</comment>
<evidence type="ECO:0000256" key="1">
    <source>
        <dbReference type="ARBA" id="ARBA00004141"/>
    </source>
</evidence>
<dbReference type="EMBL" id="VUNC01000001">
    <property type="protein sequence ID" value="MST71912.1"/>
    <property type="molecule type" value="Genomic_DNA"/>
</dbReference>
<feature type="transmembrane region" description="Helical" evidence="6">
    <location>
        <begin position="74"/>
        <end position="97"/>
    </location>
</feature>
<dbReference type="RefSeq" id="WP_154433651.1">
    <property type="nucleotide sequence ID" value="NZ_VUNC01000001.1"/>
</dbReference>
<feature type="transmembrane region" description="Helical" evidence="6">
    <location>
        <begin position="373"/>
        <end position="391"/>
    </location>
</feature>
<feature type="transmembrane region" description="Helical" evidence="6">
    <location>
        <begin position="412"/>
        <end position="433"/>
    </location>
</feature>
<dbReference type="PANTHER" id="PTHR31645:SF0">
    <property type="entry name" value="OLIGOPEPTIDE TRANSPORTER YGL114W-RELATED"/>
    <property type="match status" value="1"/>
</dbReference>
<dbReference type="InterPro" id="IPR004813">
    <property type="entry name" value="OPT"/>
</dbReference>
<reference evidence="7 8" key="1">
    <citation type="submission" date="2019-08" db="EMBL/GenBank/DDBJ databases">
        <title>In-depth cultivation of the pig gut microbiome towards novel bacterial diversity and tailored functional studies.</title>
        <authorList>
            <person name="Wylensek D."/>
            <person name="Hitch T.C.A."/>
            <person name="Clavel T."/>
        </authorList>
    </citation>
    <scope>NUCLEOTIDE SEQUENCE [LARGE SCALE GENOMIC DNA]</scope>
    <source>
        <strain evidence="7 8">CA-Schmier-601-WT-1</strain>
    </source>
</reference>
<evidence type="ECO:0000256" key="4">
    <source>
        <dbReference type="ARBA" id="ARBA00022989"/>
    </source>
</evidence>
<keyword evidence="8" id="KW-1185">Reference proteome</keyword>
<protein>
    <submittedName>
        <fullName evidence="7">Peptide transporter</fullName>
    </submittedName>
</protein>
<feature type="transmembrane region" description="Helical" evidence="6">
    <location>
        <begin position="14"/>
        <end position="37"/>
    </location>
</feature>
<feature type="transmembrane region" description="Helical" evidence="6">
    <location>
        <begin position="537"/>
        <end position="564"/>
    </location>
</feature>
<dbReference type="InterPro" id="IPR045035">
    <property type="entry name" value="YSL-like"/>
</dbReference>